<dbReference type="SUPFAM" id="SSF100950">
    <property type="entry name" value="NagB/RpiA/CoA transferase-like"/>
    <property type="match status" value="1"/>
</dbReference>
<sequence length="199" mass="22141">MNDDLVTKQLLRTDIRARREARRFEQRELEAQGFANQLARLTPSDRPTTVACYLSMPNEPGTRPYLTWARSAGVAVLVPVSRADGLMDWVEVRGQPEVEGLFGIFELSGDRRGPAAVADADLVIVPAAAVDRTGMRLGWGRGYFDRALATLQHRDHVYALIHDDELLDRVPSESHDLPVRGAVTPLRTVQLPEKPIPNP</sequence>
<dbReference type="Pfam" id="PF01812">
    <property type="entry name" value="5-FTHF_cyc-lig"/>
    <property type="match status" value="1"/>
</dbReference>
<dbReference type="InterPro" id="IPR037171">
    <property type="entry name" value="NagB/RpiA_transferase-like"/>
</dbReference>
<evidence type="ECO:0000313" key="6">
    <source>
        <dbReference type="EMBL" id="THG30090.1"/>
    </source>
</evidence>
<dbReference type="OrthoDB" id="3242798at2"/>
<gene>
    <name evidence="6" type="ORF">E6C64_15755</name>
</gene>
<evidence type="ECO:0000313" key="7">
    <source>
        <dbReference type="Proteomes" id="UP000309133"/>
    </source>
</evidence>
<comment type="catalytic activity">
    <reaction evidence="5">
        <text>(6S)-5-formyl-5,6,7,8-tetrahydrofolate + ATP = (6R)-5,10-methenyltetrahydrofolate + ADP + phosphate</text>
        <dbReference type="Rhea" id="RHEA:10488"/>
        <dbReference type="ChEBI" id="CHEBI:30616"/>
        <dbReference type="ChEBI" id="CHEBI:43474"/>
        <dbReference type="ChEBI" id="CHEBI:57455"/>
        <dbReference type="ChEBI" id="CHEBI:57457"/>
        <dbReference type="ChEBI" id="CHEBI:456216"/>
        <dbReference type="EC" id="6.3.3.2"/>
    </reaction>
</comment>
<dbReference type="GO" id="GO:0035999">
    <property type="term" value="P:tetrahydrofolate interconversion"/>
    <property type="evidence" value="ECO:0007669"/>
    <property type="project" value="TreeGrafter"/>
</dbReference>
<dbReference type="AlphaFoldDB" id="A0A4S4FIE3"/>
<comment type="cofactor">
    <cofactor evidence="5">
        <name>Mg(2+)</name>
        <dbReference type="ChEBI" id="CHEBI:18420"/>
    </cofactor>
</comment>
<dbReference type="InterPro" id="IPR024185">
    <property type="entry name" value="FTHF_cligase-like_sf"/>
</dbReference>
<dbReference type="GO" id="GO:0005524">
    <property type="term" value="F:ATP binding"/>
    <property type="evidence" value="ECO:0007669"/>
    <property type="project" value="UniProtKB-KW"/>
</dbReference>
<dbReference type="NCBIfam" id="TIGR02727">
    <property type="entry name" value="MTHFS_bact"/>
    <property type="match status" value="1"/>
</dbReference>
<dbReference type="RefSeq" id="WP_136428495.1">
    <property type="nucleotide sequence ID" value="NZ_SSSM01000005.1"/>
</dbReference>
<evidence type="ECO:0000256" key="2">
    <source>
        <dbReference type="ARBA" id="ARBA00022741"/>
    </source>
</evidence>
<feature type="binding site" evidence="4">
    <location>
        <position position="54"/>
    </location>
    <ligand>
        <name>substrate</name>
    </ligand>
</feature>
<keyword evidence="7" id="KW-1185">Reference proteome</keyword>
<dbReference type="GO" id="GO:0046872">
    <property type="term" value="F:metal ion binding"/>
    <property type="evidence" value="ECO:0007669"/>
    <property type="project" value="UniProtKB-KW"/>
</dbReference>
<organism evidence="6 7">
    <name type="scientific">Naasia lichenicola</name>
    <dbReference type="NCBI Taxonomy" id="2565933"/>
    <lineage>
        <taxon>Bacteria</taxon>
        <taxon>Bacillati</taxon>
        <taxon>Actinomycetota</taxon>
        <taxon>Actinomycetes</taxon>
        <taxon>Micrococcales</taxon>
        <taxon>Microbacteriaceae</taxon>
        <taxon>Naasia</taxon>
    </lineage>
</organism>
<evidence type="ECO:0000256" key="3">
    <source>
        <dbReference type="ARBA" id="ARBA00022840"/>
    </source>
</evidence>
<accession>A0A4S4FIE3</accession>
<protein>
    <recommendedName>
        <fullName evidence="5">5-formyltetrahydrofolate cyclo-ligase</fullName>
        <ecNumber evidence="5">6.3.3.2</ecNumber>
    </recommendedName>
</protein>
<keyword evidence="3 4" id="KW-0067">ATP-binding</keyword>
<proteinExistence type="inferred from homology"/>
<name>A0A4S4FIE3_9MICO</name>
<comment type="similarity">
    <text evidence="1 5">Belongs to the 5-formyltetrahydrofolate cyclo-ligase family.</text>
</comment>
<keyword evidence="5" id="KW-0479">Metal-binding</keyword>
<dbReference type="PANTHER" id="PTHR23407">
    <property type="entry name" value="ATPASE INHIBITOR/5-FORMYLTETRAHYDROFOLATE CYCLO-LIGASE"/>
    <property type="match status" value="1"/>
</dbReference>
<dbReference type="PANTHER" id="PTHR23407:SF1">
    <property type="entry name" value="5-FORMYLTETRAHYDROFOLATE CYCLO-LIGASE"/>
    <property type="match status" value="1"/>
</dbReference>
<dbReference type="InterPro" id="IPR002698">
    <property type="entry name" value="FTHF_cligase"/>
</dbReference>
<dbReference type="GO" id="GO:0009396">
    <property type="term" value="P:folic acid-containing compound biosynthetic process"/>
    <property type="evidence" value="ECO:0007669"/>
    <property type="project" value="TreeGrafter"/>
</dbReference>
<comment type="caution">
    <text evidence="6">The sequence shown here is derived from an EMBL/GenBank/DDBJ whole genome shotgun (WGS) entry which is preliminary data.</text>
</comment>
<evidence type="ECO:0000256" key="5">
    <source>
        <dbReference type="RuleBase" id="RU361279"/>
    </source>
</evidence>
<dbReference type="EC" id="6.3.3.2" evidence="5"/>
<evidence type="ECO:0000256" key="1">
    <source>
        <dbReference type="ARBA" id="ARBA00010638"/>
    </source>
</evidence>
<reference evidence="6 7" key="1">
    <citation type="submission" date="2019-04" db="EMBL/GenBank/DDBJ databases">
        <authorList>
            <person name="Jiang L."/>
        </authorList>
    </citation>
    <scope>NUCLEOTIDE SEQUENCE [LARGE SCALE GENOMIC DNA]</scope>
    <source>
        <strain evidence="6 7">YIM 131853</strain>
    </source>
</reference>
<dbReference type="PIRSF" id="PIRSF006806">
    <property type="entry name" value="FTHF_cligase"/>
    <property type="match status" value="1"/>
</dbReference>
<feature type="binding site" evidence="4">
    <location>
        <begin position="8"/>
        <end position="12"/>
    </location>
    <ligand>
        <name>ATP</name>
        <dbReference type="ChEBI" id="CHEBI:30616"/>
    </ligand>
</feature>
<dbReference type="Proteomes" id="UP000309133">
    <property type="component" value="Unassembled WGS sequence"/>
</dbReference>
<dbReference type="GO" id="GO:0030272">
    <property type="term" value="F:5-formyltetrahydrofolate cyclo-ligase activity"/>
    <property type="evidence" value="ECO:0007669"/>
    <property type="project" value="UniProtKB-EC"/>
</dbReference>
<keyword evidence="5" id="KW-0460">Magnesium</keyword>
<keyword evidence="6" id="KW-0436">Ligase</keyword>
<dbReference type="EMBL" id="SSSM01000005">
    <property type="protein sequence ID" value="THG30090.1"/>
    <property type="molecule type" value="Genomic_DNA"/>
</dbReference>
<feature type="binding site" evidence="4">
    <location>
        <position position="59"/>
    </location>
    <ligand>
        <name>substrate</name>
    </ligand>
</feature>
<dbReference type="Gene3D" id="3.40.50.10420">
    <property type="entry name" value="NagB/RpiA/CoA transferase-like"/>
    <property type="match status" value="1"/>
</dbReference>
<keyword evidence="2 4" id="KW-0547">Nucleotide-binding</keyword>
<evidence type="ECO:0000256" key="4">
    <source>
        <dbReference type="PIRSR" id="PIRSR006806-1"/>
    </source>
</evidence>